<gene>
    <name evidence="1" type="ORF">SAMN06297129_4002</name>
</gene>
<evidence type="ECO:0000313" key="1">
    <source>
        <dbReference type="EMBL" id="SNY60887.1"/>
    </source>
</evidence>
<reference evidence="1 2" key="1">
    <citation type="submission" date="2017-09" db="EMBL/GenBank/DDBJ databases">
        <authorList>
            <person name="Ehlers B."/>
            <person name="Leendertz F.H."/>
        </authorList>
    </citation>
    <scope>NUCLEOTIDE SEQUENCE [LARGE SCALE GENOMIC DNA]</scope>
    <source>
        <strain evidence="1 2">CGMCC 1.12662</strain>
    </source>
</reference>
<name>A0A285JM55_9RHOB</name>
<feature type="non-terminal residue" evidence="1">
    <location>
        <position position="739"/>
    </location>
</feature>
<accession>A0A285JM55</accession>
<dbReference type="Proteomes" id="UP000231655">
    <property type="component" value="Unassembled WGS sequence"/>
</dbReference>
<protein>
    <recommendedName>
        <fullName evidence="3">Calcium-binding protein</fullName>
    </recommendedName>
</protein>
<proteinExistence type="predicted"/>
<sequence>NAGDGAFWVIGGQGGDDIDLGHGDGVILGDNGRIQQTSLGAYVRIETTDSTVGGADSIDALDGDMVVMGGRDGDWIKLGEGDHSIAGDIAELDFTNGVQTNFNALNDEPLVGGDDSIDAGDGLNWVIGGQGADDIDLGHGGGVVLGDNGQIQQTDAMDFTRIETTNSTVGGADSIDAGSGDMVVLGGRDADEILLGTGDHLIAGDMAELDFINGVHTDFASINDEPAAGGADTITAGDGAFWVIGGQGGDDIDLGHGDGVILGDNGRIQQTSLGAYVRIETTDSTVGGADSIDALDGDMVVLGGRDGDWIKLGEGDHSIAGDIAELDFTNGVQTNFNALNDEPLVGGDDSIDAGDGLNWVIGGQGADDIDLGHGGGVVLGDNGQIQQTDAMDFTRIETTNSTVGGADSIDAGSGDMVVLGGRDADEILLGTGDHLISGDMAELDFINGVHTDFASINDVPSAGGADTINAGDGAFWVIGGQGGDDIDLGHGDGVILGDNGRIQQTSLGAYVRIETTDSTVGGADSIDALDGDMVVMGGRDGDWIKLGEGDHSIAGDIAELDFTNGVQTNFNALNDEPLVGGDDSIDAGDGLNWVIGGQGADDIDLGHGGGVVLGDNGQIQQTDAMDFTRIETADSTVGGADSIDAGSGDMVVLGGRDADEILLGTGDHLISGDMAELDFINGVHTDFASINDEPSEGGADTINAGDGAFWVIGGQGGDDIDLGHGDGVILGDNGRIQQT</sequence>
<dbReference type="AlphaFoldDB" id="A0A285JM55"/>
<organism evidence="1 2">
    <name type="scientific">Pseudooceanicola antarcticus</name>
    <dbReference type="NCBI Taxonomy" id="1247613"/>
    <lineage>
        <taxon>Bacteria</taxon>
        <taxon>Pseudomonadati</taxon>
        <taxon>Pseudomonadota</taxon>
        <taxon>Alphaproteobacteria</taxon>
        <taxon>Rhodobacterales</taxon>
        <taxon>Paracoccaceae</taxon>
        <taxon>Pseudooceanicola</taxon>
    </lineage>
</organism>
<dbReference type="EMBL" id="OBEA01000014">
    <property type="protein sequence ID" value="SNY60887.1"/>
    <property type="molecule type" value="Genomic_DNA"/>
</dbReference>
<evidence type="ECO:0008006" key="3">
    <source>
        <dbReference type="Google" id="ProtNLM"/>
    </source>
</evidence>
<feature type="non-terminal residue" evidence="1">
    <location>
        <position position="1"/>
    </location>
</feature>
<evidence type="ECO:0000313" key="2">
    <source>
        <dbReference type="Proteomes" id="UP000231655"/>
    </source>
</evidence>